<dbReference type="EMBL" id="UINC01158815">
    <property type="protein sequence ID" value="SVD56558.1"/>
    <property type="molecule type" value="Genomic_DNA"/>
</dbReference>
<evidence type="ECO:0000313" key="1">
    <source>
        <dbReference type="EMBL" id="SVD56558.1"/>
    </source>
</evidence>
<dbReference type="AlphaFoldDB" id="A0A382WEM6"/>
<accession>A0A382WEM6</accession>
<proteinExistence type="predicted"/>
<organism evidence="1">
    <name type="scientific">marine metagenome</name>
    <dbReference type="NCBI Taxonomy" id="408172"/>
    <lineage>
        <taxon>unclassified sequences</taxon>
        <taxon>metagenomes</taxon>
        <taxon>ecological metagenomes</taxon>
    </lineage>
</organism>
<feature type="non-terminal residue" evidence="1">
    <location>
        <position position="22"/>
    </location>
</feature>
<reference evidence="1" key="1">
    <citation type="submission" date="2018-05" db="EMBL/GenBank/DDBJ databases">
        <authorList>
            <person name="Lanie J.A."/>
            <person name="Ng W.-L."/>
            <person name="Kazmierczak K.M."/>
            <person name="Andrzejewski T.M."/>
            <person name="Davidsen T.M."/>
            <person name="Wayne K.J."/>
            <person name="Tettelin H."/>
            <person name="Glass J.I."/>
            <person name="Rusch D."/>
            <person name="Podicherti R."/>
            <person name="Tsui H.-C.T."/>
            <person name="Winkler M.E."/>
        </authorList>
    </citation>
    <scope>NUCLEOTIDE SEQUENCE</scope>
</reference>
<name>A0A382WEM6_9ZZZZ</name>
<evidence type="ECO:0008006" key="2">
    <source>
        <dbReference type="Google" id="ProtNLM"/>
    </source>
</evidence>
<protein>
    <recommendedName>
        <fullName evidence="2">Cytochrome C biogenesis protein transmembrane domain-containing protein</fullName>
    </recommendedName>
</protein>
<gene>
    <name evidence="1" type="ORF">METZ01_LOCUS409412</name>
</gene>
<sequence length="22" mass="2403">MFELFIAFSAGLISFLSPCVLP</sequence>